<reference evidence="3" key="2">
    <citation type="journal article" date="2021" name="PeerJ">
        <title>Extensive microbial diversity within the chicken gut microbiome revealed by metagenomics and culture.</title>
        <authorList>
            <person name="Gilroy R."/>
            <person name="Ravi A."/>
            <person name="Getino M."/>
            <person name="Pursley I."/>
            <person name="Horton D.L."/>
            <person name="Alikhan N.F."/>
            <person name="Baker D."/>
            <person name="Gharbi K."/>
            <person name="Hall N."/>
            <person name="Watson M."/>
            <person name="Adriaenssens E.M."/>
            <person name="Foster-Nyarko E."/>
            <person name="Jarju S."/>
            <person name="Secka A."/>
            <person name="Antonio M."/>
            <person name="Oren A."/>
            <person name="Chaudhuri R.R."/>
            <person name="La Ragione R."/>
            <person name="Hildebrand F."/>
            <person name="Pallen M.J."/>
        </authorList>
    </citation>
    <scope>NUCLEOTIDE SEQUENCE</scope>
    <source>
        <strain evidence="3">CHK197-8231</strain>
    </source>
</reference>
<feature type="compositionally biased region" description="Acidic residues" evidence="2">
    <location>
        <begin position="1"/>
        <end position="13"/>
    </location>
</feature>
<evidence type="ECO:0000313" key="3">
    <source>
        <dbReference type="EMBL" id="HIU22663.1"/>
    </source>
</evidence>
<evidence type="ECO:0000256" key="1">
    <source>
        <dbReference type="SAM" id="Coils"/>
    </source>
</evidence>
<organism evidence="3 4">
    <name type="scientific">Candidatus Fimihabitans intestinipullorum</name>
    <dbReference type="NCBI Taxonomy" id="2840820"/>
    <lineage>
        <taxon>Bacteria</taxon>
        <taxon>Bacillati</taxon>
        <taxon>Mycoplasmatota</taxon>
        <taxon>Mycoplasmatota incertae sedis</taxon>
        <taxon>Candidatus Fimihabitans</taxon>
    </lineage>
</organism>
<feature type="compositionally biased region" description="Polar residues" evidence="2">
    <location>
        <begin position="253"/>
        <end position="270"/>
    </location>
</feature>
<accession>A0A9D1HU84</accession>
<dbReference type="Proteomes" id="UP000824087">
    <property type="component" value="Unassembled WGS sequence"/>
</dbReference>
<evidence type="ECO:0000313" key="4">
    <source>
        <dbReference type="Proteomes" id="UP000824087"/>
    </source>
</evidence>
<evidence type="ECO:0008006" key="5">
    <source>
        <dbReference type="Google" id="ProtNLM"/>
    </source>
</evidence>
<dbReference type="AlphaFoldDB" id="A0A9D1HU84"/>
<dbReference type="EMBL" id="DVML01000022">
    <property type="protein sequence ID" value="HIU22663.1"/>
    <property type="molecule type" value="Genomic_DNA"/>
</dbReference>
<evidence type="ECO:0000256" key="2">
    <source>
        <dbReference type="SAM" id="MobiDB-lite"/>
    </source>
</evidence>
<feature type="compositionally biased region" description="Basic and acidic residues" evidence="2">
    <location>
        <begin position="45"/>
        <end position="55"/>
    </location>
</feature>
<protein>
    <recommendedName>
        <fullName evidence="5">DUF4355 domain-containing protein</fullName>
    </recommendedName>
</protein>
<keyword evidence="1" id="KW-0175">Coiled coil</keyword>
<proteinExistence type="predicted"/>
<comment type="caution">
    <text evidence="3">The sequence shown here is derived from an EMBL/GenBank/DDBJ whole genome shotgun (WGS) entry which is preliminary data.</text>
</comment>
<feature type="region of interest" description="Disordered" evidence="2">
    <location>
        <begin position="253"/>
        <end position="283"/>
    </location>
</feature>
<feature type="coiled-coil region" evidence="1">
    <location>
        <begin position="128"/>
        <end position="197"/>
    </location>
</feature>
<name>A0A9D1HU84_9BACT</name>
<feature type="region of interest" description="Disordered" evidence="2">
    <location>
        <begin position="1"/>
        <end position="59"/>
    </location>
</feature>
<reference evidence="3" key="1">
    <citation type="submission" date="2020-10" db="EMBL/GenBank/DDBJ databases">
        <authorList>
            <person name="Gilroy R."/>
        </authorList>
    </citation>
    <scope>NUCLEOTIDE SEQUENCE</scope>
    <source>
        <strain evidence="3">CHK197-8231</strain>
    </source>
</reference>
<gene>
    <name evidence="3" type="ORF">IAD49_03680</name>
</gene>
<sequence>MNEEEKVEVEQPETTETSIDENPFAEIDNEVISENANAEKEEESENGKPTEKEETSEQEIDYAPFLKVISEKAKYNKERVQVDSMDEVITNFQKGLNYDKLVEQKKALENSKVFSYVSKKASDLGMTVDEYMDSVEKYEQEQEQIRQQQQIDEMVESGVPEEVAKEVVATSQLRKQLQEEKNKLEEEKKKRASEEAKDKEFMEFLEAFPDVKAEDIPKDVFLNAQKSSLKQAYLEYQNSEYKKQLEIFKNNQKNQQKSVGSVTDTGVTEQEGSDPFLEGFNSV</sequence>